<comment type="similarity">
    <text evidence="5">Belongs to the uridine kinase family.</text>
</comment>
<comment type="catalytic activity">
    <reaction evidence="5">
        <text>uridine + ATP = UMP + ADP + H(+)</text>
        <dbReference type="Rhea" id="RHEA:16825"/>
        <dbReference type="ChEBI" id="CHEBI:15378"/>
        <dbReference type="ChEBI" id="CHEBI:16704"/>
        <dbReference type="ChEBI" id="CHEBI:30616"/>
        <dbReference type="ChEBI" id="CHEBI:57865"/>
        <dbReference type="ChEBI" id="CHEBI:456216"/>
        <dbReference type="EC" id="2.7.1.48"/>
    </reaction>
</comment>
<keyword evidence="3 5" id="KW-0547">Nucleotide-binding</keyword>
<keyword evidence="4 5" id="KW-0418">Kinase</keyword>
<evidence type="ECO:0000256" key="4">
    <source>
        <dbReference type="ARBA" id="ARBA00022777"/>
    </source>
</evidence>
<dbReference type="InterPro" id="IPR000764">
    <property type="entry name" value="Uridine_kinase-like"/>
</dbReference>
<dbReference type="PRINTS" id="PR00988">
    <property type="entry name" value="URIDINKINASE"/>
</dbReference>
<dbReference type="GO" id="GO:0044206">
    <property type="term" value="P:UMP salvage"/>
    <property type="evidence" value="ECO:0007669"/>
    <property type="project" value="UniProtKB-UniPathway"/>
</dbReference>
<dbReference type="Proteomes" id="UP000238823">
    <property type="component" value="Unassembled WGS sequence"/>
</dbReference>
<dbReference type="GO" id="GO:0005737">
    <property type="term" value="C:cytoplasm"/>
    <property type="evidence" value="ECO:0007669"/>
    <property type="project" value="UniProtKB-SubCell"/>
</dbReference>
<dbReference type="UniPathway" id="UPA00579">
    <property type="reaction ID" value="UER00640"/>
</dbReference>
<dbReference type="RefSeq" id="WP_106093258.1">
    <property type="nucleotide sequence ID" value="NZ_PVNL01000122.1"/>
</dbReference>
<sequence>MDLYLPAVEHQRTSLVIGIAGGSGSGKSTVADALAASLPVGSVATLRHDHYYRDLPELSIEQRNRVNYDHPESLETTLLIEHLQHLKAGNSVEVPEYDFKTHRRRSTTERLDPAPVIIVEGILVFVDEHLRRELDIKIFVDTEPDIRAIRRIRRDMRQRGRDFEAVRKQYYETVRPMHVQFVEPSKRTADLIIPEGGENRVAIDVLVARLRAAV</sequence>
<comment type="pathway">
    <text evidence="5">Pyrimidine metabolism; CTP biosynthesis via salvage pathway; CTP from cytidine: step 1/3.</text>
</comment>
<dbReference type="EMBL" id="PVNL01000122">
    <property type="protein sequence ID" value="PRP99026.1"/>
    <property type="molecule type" value="Genomic_DNA"/>
</dbReference>
<dbReference type="GO" id="GO:0005524">
    <property type="term" value="F:ATP binding"/>
    <property type="evidence" value="ECO:0007669"/>
    <property type="project" value="UniProtKB-KW"/>
</dbReference>
<proteinExistence type="inferred from homology"/>
<evidence type="ECO:0000313" key="7">
    <source>
        <dbReference type="EMBL" id="PRP99026.1"/>
    </source>
</evidence>
<comment type="subcellular location">
    <subcellularLocation>
        <location evidence="5">Cytoplasm</location>
    </subcellularLocation>
</comment>
<dbReference type="Gene3D" id="3.40.50.300">
    <property type="entry name" value="P-loop containing nucleotide triphosphate hydrolases"/>
    <property type="match status" value="1"/>
</dbReference>
<evidence type="ECO:0000256" key="3">
    <source>
        <dbReference type="ARBA" id="ARBA00022741"/>
    </source>
</evidence>
<evidence type="ECO:0000259" key="6">
    <source>
        <dbReference type="Pfam" id="PF00485"/>
    </source>
</evidence>
<dbReference type="UniPathway" id="UPA00574">
    <property type="reaction ID" value="UER00637"/>
</dbReference>
<dbReference type="OrthoDB" id="9777642at2"/>
<reference evidence="7 8" key="1">
    <citation type="submission" date="2018-03" db="EMBL/GenBank/DDBJ databases">
        <title>Draft Genome Sequences of the Obligatory Marine Myxobacteria Enhygromyxa salina SWB007.</title>
        <authorList>
            <person name="Poehlein A."/>
            <person name="Moghaddam J.A."/>
            <person name="Harms H."/>
            <person name="Alanjari M."/>
            <person name="Koenig G.M."/>
            <person name="Daniel R."/>
            <person name="Schaeberle T.F."/>
        </authorList>
    </citation>
    <scope>NUCLEOTIDE SEQUENCE [LARGE SCALE GENOMIC DNA]</scope>
    <source>
        <strain evidence="7 8">SWB007</strain>
    </source>
</reference>
<name>A0A2S9Y1S1_9BACT</name>
<gene>
    <name evidence="7" type="primary">udk</name>
    <name evidence="7" type="ORF">ENSA7_64100</name>
</gene>
<dbReference type="EC" id="2.7.1.48" evidence="5"/>
<dbReference type="NCBIfam" id="NF004018">
    <property type="entry name" value="PRK05480.1"/>
    <property type="match status" value="1"/>
</dbReference>
<keyword evidence="2 5" id="KW-0808">Transferase</keyword>
<accession>A0A2S9Y1S1</accession>
<keyword evidence="5" id="KW-0963">Cytoplasm</keyword>
<dbReference type="SUPFAM" id="SSF52540">
    <property type="entry name" value="P-loop containing nucleoside triphosphate hydrolases"/>
    <property type="match status" value="1"/>
</dbReference>
<dbReference type="Pfam" id="PF00485">
    <property type="entry name" value="PRK"/>
    <property type="match status" value="1"/>
</dbReference>
<evidence type="ECO:0000256" key="1">
    <source>
        <dbReference type="ARBA" id="ARBA00004690"/>
    </source>
</evidence>
<dbReference type="GO" id="GO:0044211">
    <property type="term" value="P:CTP salvage"/>
    <property type="evidence" value="ECO:0007669"/>
    <property type="project" value="UniProtKB-UniPathway"/>
</dbReference>
<dbReference type="NCBIfam" id="TIGR00235">
    <property type="entry name" value="udk"/>
    <property type="match status" value="1"/>
</dbReference>
<evidence type="ECO:0000256" key="5">
    <source>
        <dbReference type="RuleBase" id="RU003825"/>
    </source>
</evidence>
<protein>
    <recommendedName>
        <fullName evidence="5">Uridine kinase</fullName>
        <ecNumber evidence="5">2.7.1.48</ecNumber>
    </recommendedName>
</protein>
<dbReference type="InterPro" id="IPR027417">
    <property type="entry name" value="P-loop_NTPase"/>
</dbReference>
<comment type="caution">
    <text evidence="7">The sequence shown here is derived from an EMBL/GenBank/DDBJ whole genome shotgun (WGS) entry which is preliminary data.</text>
</comment>
<dbReference type="CDD" id="cd02023">
    <property type="entry name" value="UMPK"/>
    <property type="match status" value="1"/>
</dbReference>
<evidence type="ECO:0000313" key="8">
    <source>
        <dbReference type="Proteomes" id="UP000238823"/>
    </source>
</evidence>
<evidence type="ECO:0000256" key="2">
    <source>
        <dbReference type="ARBA" id="ARBA00022679"/>
    </source>
</evidence>
<comment type="catalytic activity">
    <reaction evidence="5">
        <text>cytidine + ATP = CMP + ADP + H(+)</text>
        <dbReference type="Rhea" id="RHEA:24674"/>
        <dbReference type="ChEBI" id="CHEBI:15378"/>
        <dbReference type="ChEBI" id="CHEBI:17562"/>
        <dbReference type="ChEBI" id="CHEBI:30616"/>
        <dbReference type="ChEBI" id="CHEBI:60377"/>
        <dbReference type="ChEBI" id="CHEBI:456216"/>
        <dbReference type="EC" id="2.7.1.48"/>
    </reaction>
</comment>
<feature type="domain" description="Phosphoribulokinase/uridine kinase" evidence="6">
    <location>
        <begin position="16"/>
        <end position="201"/>
    </location>
</feature>
<dbReference type="GO" id="GO:0043771">
    <property type="term" value="F:cytidine kinase activity"/>
    <property type="evidence" value="ECO:0007669"/>
    <property type="project" value="RHEA"/>
</dbReference>
<dbReference type="AlphaFoldDB" id="A0A2S9Y1S1"/>
<keyword evidence="5" id="KW-0067">ATP-binding</keyword>
<organism evidence="7 8">
    <name type="scientific">Enhygromyxa salina</name>
    <dbReference type="NCBI Taxonomy" id="215803"/>
    <lineage>
        <taxon>Bacteria</taxon>
        <taxon>Pseudomonadati</taxon>
        <taxon>Myxococcota</taxon>
        <taxon>Polyangia</taxon>
        <taxon>Nannocystales</taxon>
        <taxon>Nannocystaceae</taxon>
        <taxon>Enhygromyxa</taxon>
    </lineage>
</organism>
<dbReference type="PANTHER" id="PTHR10285">
    <property type="entry name" value="URIDINE KINASE"/>
    <property type="match status" value="1"/>
</dbReference>
<dbReference type="InterPro" id="IPR006083">
    <property type="entry name" value="PRK/URK"/>
</dbReference>
<comment type="pathway">
    <text evidence="1 5">Pyrimidine metabolism; UMP biosynthesis via salvage pathway; UMP from uridine: step 1/1.</text>
</comment>
<dbReference type="GO" id="GO:0004849">
    <property type="term" value="F:uridine kinase activity"/>
    <property type="evidence" value="ECO:0007669"/>
    <property type="project" value="UniProtKB-EC"/>
</dbReference>